<proteinExistence type="predicted"/>
<dbReference type="PANTHER" id="PTHR22706">
    <property type="entry name" value="ASSEMBLY FACTOR FOR SPINDLE MICROTUBULES"/>
    <property type="match status" value="1"/>
</dbReference>
<feature type="compositionally biased region" description="Polar residues" evidence="5">
    <location>
        <begin position="210"/>
        <end position="225"/>
    </location>
</feature>
<feature type="compositionally biased region" description="Basic residues" evidence="5">
    <location>
        <begin position="257"/>
        <end position="273"/>
    </location>
</feature>
<comment type="caution">
    <text evidence="6">The sequence shown here is derived from an EMBL/GenBank/DDBJ whole genome shotgun (WGS) entry which is preliminary data.</text>
</comment>
<dbReference type="SMART" id="SM00015">
    <property type="entry name" value="IQ"/>
    <property type="match status" value="11"/>
</dbReference>
<dbReference type="OrthoDB" id="2148418at2759"/>
<feature type="compositionally biased region" description="Polar residues" evidence="5">
    <location>
        <begin position="468"/>
        <end position="479"/>
    </location>
</feature>
<feature type="compositionally biased region" description="Polar residues" evidence="5">
    <location>
        <begin position="73"/>
        <end position="90"/>
    </location>
</feature>
<keyword evidence="7" id="KW-1185">Reference proteome</keyword>
<feature type="region of interest" description="Disordered" evidence="5">
    <location>
        <begin position="186"/>
        <end position="281"/>
    </location>
</feature>
<evidence type="ECO:0000256" key="3">
    <source>
        <dbReference type="ARBA" id="ARBA00022737"/>
    </source>
</evidence>
<keyword evidence="4" id="KW-0112">Calmodulin-binding</keyword>
<dbReference type="Proteomes" id="UP000198406">
    <property type="component" value="Unassembled WGS sequence"/>
</dbReference>
<evidence type="ECO:0000313" key="7">
    <source>
        <dbReference type="Proteomes" id="UP000198406"/>
    </source>
</evidence>
<protein>
    <submittedName>
        <fullName evidence="6">Uncharacterized protein</fullName>
    </submittedName>
</protein>
<feature type="compositionally biased region" description="Basic residues" evidence="5">
    <location>
        <begin position="22"/>
        <end position="35"/>
    </location>
</feature>
<feature type="region of interest" description="Disordered" evidence="5">
    <location>
        <begin position="695"/>
        <end position="726"/>
    </location>
</feature>
<gene>
    <name evidence="6" type="ORF">FisN_3Lh566</name>
</gene>
<dbReference type="GO" id="GO:0051295">
    <property type="term" value="P:establishment of meiotic spindle localization"/>
    <property type="evidence" value="ECO:0007669"/>
    <property type="project" value="TreeGrafter"/>
</dbReference>
<dbReference type="InterPro" id="IPR051185">
    <property type="entry name" value="ASPM"/>
</dbReference>
<feature type="compositionally biased region" description="Basic and acidic residues" evidence="5">
    <location>
        <begin position="483"/>
        <end position="513"/>
    </location>
</feature>
<sequence>MVAPTMGQPVILAHGKAPASRSPRRERRDLRKMKGKVAASLKRSSNKHDGRILSALLAVPPPPPPPPPPPQPTNVLKTTNKIQSTLSQPVSRMAKTTPPNIHRHPLESYDSWDQLKHQTSLPSVVATRSDDLTVSTIASPRQGILSERLRTTRAIHYTDTLVLDAVPENDPSVAVRKKHDLSIKSAPSSVTATTVTIASGSATSRRSPTESENSDSTKMIGNPSSYEKDGSVTPPTRRLKTRTPERVQSTEKEKRPKTPKRLRRLALRPKKTAVAKSVPKKTTFERSMTAPLEIMKKDVDDKANHDETASSKGFFSKLFLTGRKKKKTIVVLSSSDESTLQTETRSETTAPVNQSNSEDVGEGNENTRVDTLTSKGGNGLSPKRNGDNLHRGRTIRYHGHDEVSTLSAPTFNSLGRRSLDPDSRESIRSQRVHEPTGLYLQAHEKLDIDTVASYAGSTSDPPEKDDSSTTANTRRTSIDPTDDTPRLRGSEPRESHLRTSHSFRDPSPRHLLRDPSPTDNTKRPSFDFDIASSREKLLSVSEIQESSRGSPLNYLRMQASLKSFAPDPPLNSVELIDVEPENEKLASFRRAQNNRLPPPPPPPRQSVSCRSVVIQLPSSKDENVPLLSPHHHTVNGSPPGILRTVSTNLWTGTDPIDSDVILAREYGVSDQKRTDSTHVIKESKSKHFSIMKAARFSTQTNSNQIKEDSTASQRRSCDQDRESHDDGLRTHIAKVGNNIPRFMKTGTPKAPPVNSVSHTTFIARNKKFKNRTRILKQKSANAVSKGGCSGPRKLTPFSIGASILRRRREEGIASGKFRRVEPKTKGLAVESKNKPVETIDPIHRAGIRVLSKSAVPIQNAARRFLAQREAIDRMWGILEIQCYMRRWKAEAALLAYQSSARTIQRVFRGAQVRKKLEVNHMAAIEIQKVIRGYLACVSTFDTVFRIIVAQSAARGFLVRTRMHRFEEKCRELAATKVQQWWRCMSCQRQYQFFIVDVLILQSAFRSWKAQREYRTIMNFRRTEAARCIQAAWRGFQCYTDYIFSLVDVVNVQRTARRWLAIRKVEQMRRDKAAMVIQSQIRKYSAQYKLLLSLMNAILIQSTTRMFLAKKLLNRKRVDYQRRQTAAAKIQAAWRGFSMFTDYVFMQYRIVKFQSLFRGFMVRRQARFRLGSIVIIQSHVRKYLAQEKTRSLQVDRIFTYGQSSGIRETWAANRIQFWWRVVLDCRKEKHAALVIERFFLMVKREVDMEIARVQRRFMKKRRGKQEKLILDTVEGAISEPTRIKAGIFLAAPTSPKGQALHRVKKSASIVSSDSLNFTYSADDSEVSGPSYFAQRPTSQQTAPRTAAEKYASMYGICTKKSTESKQKNYYLGETIENSLSSGSSIHGIQFTTSPGSTVGALSPLGSPSRTMAKRSIGTKAVKHFDFDVKSDDEFGLI</sequence>
<keyword evidence="2" id="KW-0963">Cytoplasm</keyword>
<feature type="compositionally biased region" description="Low complexity" evidence="5">
    <location>
        <begin position="186"/>
        <end position="204"/>
    </location>
</feature>
<dbReference type="PANTHER" id="PTHR22706:SF1">
    <property type="entry name" value="ASSEMBLY FACTOR FOR SPINDLE MICROTUBULES"/>
    <property type="match status" value="1"/>
</dbReference>
<evidence type="ECO:0000256" key="1">
    <source>
        <dbReference type="ARBA" id="ARBA00004496"/>
    </source>
</evidence>
<evidence type="ECO:0000313" key="6">
    <source>
        <dbReference type="EMBL" id="GAX10356.1"/>
    </source>
</evidence>
<feature type="compositionally biased region" description="Basic and acidic residues" evidence="5">
    <location>
        <begin position="417"/>
        <end position="434"/>
    </location>
</feature>
<evidence type="ECO:0000256" key="4">
    <source>
        <dbReference type="ARBA" id="ARBA00022860"/>
    </source>
</evidence>
<keyword evidence="3" id="KW-0677">Repeat</keyword>
<dbReference type="SUPFAM" id="SSF52540">
    <property type="entry name" value="P-loop containing nucleoside triphosphate hydrolases"/>
    <property type="match status" value="2"/>
</dbReference>
<evidence type="ECO:0000256" key="2">
    <source>
        <dbReference type="ARBA" id="ARBA00022490"/>
    </source>
</evidence>
<dbReference type="GO" id="GO:0000922">
    <property type="term" value="C:spindle pole"/>
    <property type="evidence" value="ECO:0007669"/>
    <property type="project" value="TreeGrafter"/>
</dbReference>
<dbReference type="GO" id="GO:0005516">
    <property type="term" value="F:calmodulin binding"/>
    <property type="evidence" value="ECO:0007669"/>
    <property type="project" value="UniProtKB-KW"/>
</dbReference>
<dbReference type="GO" id="GO:0000278">
    <property type="term" value="P:mitotic cell cycle"/>
    <property type="evidence" value="ECO:0007669"/>
    <property type="project" value="TreeGrafter"/>
</dbReference>
<evidence type="ECO:0000256" key="5">
    <source>
        <dbReference type="SAM" id="MobiDB-lite"/>
    </source>
</evidence>
<accession>A0A1Z5J8S4</accession>
<dbReference type="InterPro" id="IPR027417">
    <property type="entry name" value="P-loop_NTPase"/>
</dbReference>
<feature type="region of interest" description="Disordered" evidence="5">
    <location>
        <begin position="331"/>
        <end position="527"/>
    </location>
</feature>
<feature type="compositionally biased region" description="Basic and acidic residues" evidence="5">
    <location>
        <begin position="242"/>
        <end position="256"/>
    </location>
</feature>
<comment type="subcellular location">
    <subcellularLocation>
        <location evidence="1">Cytoplasm</location>
    </subcellularLocation>
</comment>
<organism evidence="6 7">
    <name type="scientific">Fistulifera solaris</name>
    <name type="common">Oleaginous diatom</name>
    <dbReference type="NCBI Taxonomy" id="1519565"/>
    <lineage>
        <taxon>Eukaryota</taxon>
        <taxon>Sar</taxon>
        <taxon>Stramenopiles</taxon>
        <taxon>Ochrophyta</taxon>
        <taxon>Bacillariophyta</taxon>
        <taxon>Bacillariophyceae</taxon>
        <taxon>Bacillariophycidae</taxon>
        <taxon>Naviculales</taxon>
        <taxon>Naviculaceae</taxon>
        <taxon>Fistulifera</taxon>
    </lineage>
</organism>
<dbReference type="InterPro" id="IPR000048">
    <property type="entry name" value="IQ_motif_EF-hand-BS"/>
</dbReference>
<dbReference type="EMBL" id="BDSP01000016">
    <property type="protein sequence ID" value="GAX10356.1"/>
    <property type="molecule type" value="Genomic_DNA"/>
</dbReference>
<feature type="compositionally biased region" description="Pro residues" evidence="5">
    <location>
        <begin position="59"/>
        <end position="72"/>
    </location>
</feature>
<dbReference type="Gene3D" id="1.20.5.190">
    <property type="match status" value="3"/>
</dbReference>
<feature type="compositionally biased region" description="Polar residues" evidence="5">
    <location>
        <begin position="331"/>
        <end position="375"/>
    </location>
</feature>
<dbReference type="PROSITE" id="PS50096">
    <property type="entry name" value="IQ"/>
    <property type="match status" value="4"/>
</dbReference>
<feature type="region of interest" description="Disordered" evidence="5">
    <location>
        <begin position="1"/>
        <end position="106"/>
    </location>
</feature>
<dbReference type="InParanoid" id="A0A1Z5J8S4"/>
<dbReference type="Pfam" id="PF00612">
    <property type="entry name" value="IQ"/>
    <property type="match status" value="7"/>
</dbReference>
<reference evidence="6 7" key="1">
    <citation type="journal article" date="2015" name="Plant Cell">
        <title>Oil accumulation by the oleaginous diatom Fistulifera solaris as revealed by the genome and transcriptome.</title>
        <authorList>
            <person name="Tanaka T."/>
            <person name="Maeda Y."/>
            <person name="Veluchamy A."/>
            <person name="Tanaka M."/>
            <person name="Abida H."/>
            <person name="Marechal E."/>
            <person name="Bowler C."/>
            <person name="Muto M."/>
            <person name="Sunaga Y."/>
            <person name="Tanaka M."/>
            <person name="Yoshino T."/>
            <person name="Taniguchi T."/>
            <person name="Fukuda Y."/>
            <person name="Nemoto M."/>
            <person name="Matsumoto M."/>
            <person name="Wong P.S."/>
            <person name="Aburatani S."/>
            <person name="Fujibuchi W."/>
        </authorList>
    </citation>
    <scope>NUCLEOTIDE SEQUENCE [LARGE SCALE GENOMIC DNA]</scope>
    <source>
        <strain evidence="6 7">JPCC DA0580</strain>
    </source>
</reference>
<name>A0A1Z5J8S4_FISSO</name>
<dbReference type="GO" id="GO:0007051">
    <property type="term" value="P:spindle organization"/>
    <property type="evidence" value="ECO:0007669"/>
    <property type="project" value="TreeGrafter"/>
</dbReference>
<feature type="compositionally biased region" description="Basic and acidic residues" evidence="5">
    <location>
        <begin position="705"/>
        <end position="726"/>
    </location>
</feature>
<feature type="compositionally biased region" description="Polar residues" evidence="5">
    <location>
        <begin position="404"/>
        <end position="415"/>
    </location>
</feature>
<dbReference type="GO" id="GO:0005737">
    <property type="term" value="C:cytoplasm"/>
    <property type="evidence" value="ECO:0007669"/>
    <property type="project" value="UniProtKB-SubCell"/>
</dbReference>